<evidence type="ECO:0000313" key="1">
    <source>
        <dbReference type="EMBL" id="ASV62491.1"/>
    </source>
</evidence>
<dbReference type="AlphaFoldDB" id="A0A286M392"/>
<dbReference type="KEGG" id="gbe:GbCGDNIH1_5040"/>
<evidence type="ECO:0000313" key="2">
    <source>
        <dbReference type="Proteomes" id="UP000001963"/>
    </source>
</evidence>
<reference evidence="1 2" key="1">
    <citation type="journal article" date="2007" name="J. Bacteriol.">
        <title>Genome sequence analysis of the emerging human pathogenic acetic acid bacterium Granulibacter bethesdensis.</title>
        <authorList>
            <person name="Greenberg D.E."/>
            <person name="Porcella S.F."/>
            <person name="Zelazny A.M."/>
            <person name="Virtaneva K."/>
            <person name="Sturdevant D.E."/>
            <person name="Kupko J.J.III."/>
            <person name="Barbian K.D."/>
            <person name="Babar A."/>
            <person name="Dorward D.W."/>
            <person name="Holland S.M."/>
        </authorList>
    </citation>
    <scope>NUCLEOTIDE SEQUENCE [LARGE SCALE GENOMIC DNA]</scope>
    <source>
        <strain evidence="2">ATCC BAA-1260 / CGDNIH1</strain>
    </source>
</reference>
<sequence length="52" mass="5625">MRVGAHVVSINISQGRTPTTACGQPDFNPALLPRIIIKKSVISRADMILLSH</sequence>
<accession>A0A286M392</accession>
<dbReference type="EMBL" id="CP000394">
    <property type="protein sequence ID" value="ASV62491.1"/>
    <property type="molecule type" value="Genomic_DNA"/>
</dbReference>
<proteinExistence type="predicted"/>
<gene>
    <name evidence="1" type="ordered locus">GbCGDNIH1_5040</name>
</gene>
<name>A0A286M392_GRABC</name>
<keyword evidence="2" id="KW-1185">Reference proteome</keyword>
<organism evidence="1 2">
    <name type="scientific">Granulibacter bethesdensis (strain ATCC BAA-1260 / CGDNIH1)</name>
    <dbReference type="NCBI Taxonomy" id="391165"/>
    <lineage>
        <taxon>Bacteria</taxon>
        <taxon>Pseudomonadati</taxon>
        <taxon>Pseudomonadota</taxon>
        <taxon>Alphaproteobacteria</taxon>
        <taxon>Acetobacterales</taxon>
        <taxon>Acetobacteraceae</taxon>
        <taxon>Granulibacter</taxon>
    </lineage>
</organism>
<protein>
    <submittedName>
        <fullName evidence="1">Uncharacterized protein</fullName>
    </submittedName>
</protein>
<dbReference type="Proteomes" id="UP000001963">
    <property type="component" value="Chromosome"/>
</dbReference>